<keyword evidence="2" id="KW-1278">Translocase</keyword>
<evidence type="ECO:0000313" key="5">
    <source>
        <dbReference type="EMBL" id="KAK7375913.1"/>
    </source>
</evidence>
<dbReference type="InterPro" id="IPR029014">
    <property type="entry name" value="NiFe-Hase_large"/>
</dbReference>
<gene>
    <name evidence="5" type="ORF">VNO78_35228</name>
</gene>
<accession>A0AAN9NS53</accession>
<dbReference type="Pfam" id="PF00346">
    <property type="entry name" value="Complex1_49kDa"/>
    <property type="match status" value="1"/>
</dbReference>
<organism evidence="5 6">
    <name type="scientific">Psophocarpus tetragonolobus</name>
    <name type="common">Winged bean</name>
    <name type="synonym">Dolichos tetragonolobus</name>
    <dbReference type="NCBI Taxonomy" id="3891"/>
    <lineage>
        <taxon>Eukaryota</taxon>
        <taxon>Viridiplantae</taxon>
        <taxon>Streptophyta</taxon>
        <taxon>Embryophyta</taxon>
        <taxon>Tracheophyta</taxon>
        <taxon>Spermatophyta</taxon>
        <taxon>Magnoliopsida</taxon>
        <taxon>eudicotyledons</taxon>
        <taxon>Gunneridae</taxon>
        <taxon>Pentapetalae</taxon>
        <taxon>rosids</taxon>
        <taxon>fabids</taxon>
        <taxon>Fabales</taxon>
        <taxon>Fabaceae</taxon>
        <taxon>Papilionoideae</taxon>
        <taxon>50 kb inversion clade</taxon>
        <taxon>NPAAA clade</taxon>
        <taxon>indigoferoid/millettioid clade</taxon>
        <taxon>Phaseoleae</taxon>
        <taxon>Psophocarpus</taxon>
    </lineage>
</organism>
<dbReference type="Proteomes" id="UP001386955">
    <property type="component" value="Unassembled WGS sequence"/>
</dbReference>
<dbReference type="InterPro" id="IPR001135">
    <property type="entry name" value="NADH_Q_OxRdtase_suD"/>
</dbReference>
<protein>
    <recommendedName>
        <fullName evidence="4">NADH-quinone oxidoreductase subunit D domain-containing protein</fullName>
    </recommendedName>
</protein>
<dbReference type="InterPro" id="IPR022885">
    <property type="entry name" value="NDH1_su_D/H"/>
</dbReference>
<sequence length="403" mass="44863">MVSLSFSIWKCCGHIEMWVEEVSKSEGRAVGHVTCTELVADWAFSLIKADQLAAFLLSKSRSNRAGGTSNEIGSRVLFLQPFSLDMIGPATFPLSLMFRSGIRPRTTSPVVVRKARTPRTSRAPFTNKGKKASTRTTFLLRADVAKCLTLLVIVPCCCGQCSFAREPTQQTRKGCLPGHMRMIRAWWAYPSQPGVCWDSRRAAPYDVHDQSDPDVPVGTRGDRYDRYCIRIEEMRQSLRIILQCPNKIPSGMIKADDRKLCPPSRCRMKLSMESIPRLAHLVGRGEALGTSISFFGAVSFPVPPPRHSASLPVLRKNPLTSPFFIDLGEKEPSTCWQARHQVSGLMRITKLTRRSWLLAQQGGALPHRRRTRGSVRGGASGFQCTASKIRTSLPADHCRPILE</sequence>
<dbReference type="PANTHER" id="PTHR11993:SF10">
    <property type="entry name" value="NADH DEHYDROGENASE [UBIQUINONE] IRON-SULFUR PROTEIN 2, MITOCHONDRIAL"/>
    <property type="match status" value="1"/>
</dbReference>
<dbReference type="Gene3D" id="1.10.645.10">
    <property type="entry name" value="Cytochrome-c3 Hydrogenase, chain B"/>
    <property type="match status" value="1"/>
</dbReference>
<dbReference type="AlphaFoldDB" id="A0AAN9NS53"/>
<evidence type="ECO:0000256" key="3">
    <source>
        <dbReference type="ARBA" id="ARBA00023027"/>
    </source>
</evidence>
<reference evidence="5 6" key="1">
    <citation type="submission" date="2024-01" db="EMBL/GenBank/DDBJ databases">
        <title>The genomes of 5 underutilized Papilionoideae crops provide insights into root nodulation and disease resistanc.</title>
        <authorList>
            <person name="Jiang F."/>
        </authorList>
    </citation>
    <scope>NUCLEOTIDE SEQUENCE [LARGE SCALE GENOMIC DNA]</scope>
    <source>
        <strain evidence="5">DUOXIRENSHENG_FW03</strain>
        <tissue evidence="5">Leaves</tissue>
    </source>
</reference>
<evidence type="ECO:0000313" key="6">
    <source>
        <dbReference type="Proteomes" id="UP001386955"/>
    </source>
</evidence>
<dbReference type="GO" id="GO:0048038">
    <property type="term" value="F:quinone binding"/>
    <property type="evidence" value="ECO:0007669"/>
    <property type="project" value="InterPro"/>
</dbReference>
<feature type="domain" description="NADH-quinone oxidoreductase subunit D" evidence="4">
    <location>
        <begin position="194"/>
        <end position="276"/>
    </location>
</feature>
<name>A0AAN9NS53_PSOTE</name>
<dbReference type="GO" id="GO:0006120">
    <property type="term" value="P:mitochondrial electron transport, NADH to ubiquinone"/>
    <property type="evidence" value="ECO:0007669"/>
    <property type="project" value="TreeGrafter"/>
</dbReference>
<keyword evidence="6" id="KW-1185">Reference proteome</keyword>
<comment type="similarity">
    <text evidence="1">Belongs to the complex I 49 kDa subunit family.</text>
</comment>
<dbReference type="PANTHER" id="PTHR11993">
    <property type="entry name" value="NADH-UBIQUINONE OXIDOREDUCTASE 49 KDA SUBUNIT"/>
    <property type="match status" value="1"/>
</dbReference>
<dbReference type="SUPFAM" id="SSF56762">
    <property type="entry name" value="HydB/Nqo4-like"/>
    <property type="match status" value="1"/>
</dbReference>
<dbReference type="EMBL" id="JAYMYS010000040">
    <property type="protein sequence ID" value="KAK7375913.1"/>
    <property type="molecule type" value="Genomic_DNA"/>
</dbReference>
<dbReference type="GO" id="GO:0005739">
    <property type="term" value="C:mitochondrion"/>
    <property type="evidence" value="ECO:0007669"/>
    <property type="project" value="GOC"/>
</dbReference>
<comment type="caution">
    <text evidence="5">The sequence shown here is derived from an EMBL/GenBank/DDBJ whole genome shotgun (WGS) entry which is preliminary data.</text>
</comment>
<keyword evidence="3" id="KW-0520">NAD</keyword>
<dbReference type="GO" id="GO:0051287">
    <property type="term" value="F:NAD binding"/>
    <property type="evidence" value="ECO:0007669"/>
    <property type="project" value="InterPro"/>
</dbReference>
<proteinExistence type="inferred from homology"/>
<evidence type="ECO:0000256" key="2">
    <source>
        <dbReference type="ARBA" id="ARBA00022967"/>
    </source>
</evidence>
<evidence type="ECO:0000259" key="4">
    <source>
        <dbReference type="Pfam" id="PF00346"/>
    </source>
</evidence>
<evidence type="ECO:0000256" key="1">
    <source>
        <dbReference type="ARBA" id="ARBA00005769"/>
    </source>
</evidence>
<dbReference type="GO" id="GO:0016651">
    <property type="term" value="F:oxidoreductase activity, acting on NAD(P)H"/>
    <property type="evidence" value="ECO:0007669"/>
    <property type="project" value="InterPro"/>
</dbReference>